<comment type="similarity">
    <text evidence="11">Belongs to the creA/MIG C2H2-type zinc-finger protein family.</text>
</comment>
<evidence type="ECO:0000256" key="8">
    <source>
        <dbReference type="ARBA" id="ARBA00023125"/>
    </source>
</evidence>
<dbReference type="FunFam" id="3.30.160.60:FF:000152">
    <property type="entry name" value="DNA-binding protein creA"/>
    <property type="match status" value="1"/>
</dbReference>
<keyword evidence="18" id="KW-1185">Reference proteome</keyword>
<gene>
    <name evidence="17" type="primary">MIG1</name>
    <name evidence="17" type="ORF">PICST_67859</name>
</gene>
<evidence type="ECO:0000256" key="15">
    <source>
        <dbReference type="SAM" id="MobiDB-lite"/>
    </source>
</evidence>
<dbReference type="PANTHER" id="PTHR47428">
    <property type="entry name" value="REGULATORY PROTEIN MIG1-RELATED"/>
    <property type="match status" value="1"/>
</dbReference>
<protein>
    <recommendedName>
        <fullName evidence="13">Regulatory protein MIG1</fullName>
    </recommendedName>
</protein>
<dbReference type="Gene3D" id="3.30.160.60">
    <property type="entry name" value="Classic Zinc Finger"/>
    <property type="match status" value="2"/>
</dbReference>
<proteinExistence type="inferred from homology"/>
<sequence>MSEPAVETIHKEKKSKEDRPYKCTFCDKAFHRLEHQTRHIRTHTGEKPHGCTFPGCTKRFSRSDELTRHLRIHNNPSSRKRKNKNGPIVSNGNLASPTNVINSNGQITGDGIPLQVQPVFQQVSAAIPFSIDRNGNAVYHQPYPVYFIPQQMPPQVQSSVSTGSLPNMNSTYSSIQNQQVQQAQNQQISQQLQNQQIHSQQQQIQQHPQPQHHYKQEGSAVFSLPSSPTNISHGNRTARPVILDRTVSSDAIRLPTISNSQNTSPSSSNRIPAISKSESTSSISSGQLFSHSGSMSTANSAAESLGTSPDTSSNSAFSMHPPAHHTAPSFSNLNEYFQQNQQKYNNSARLFNASSTSLSSLSGKIKSSSSATNLTTLSSFQRMTPLKPALSSTASTSNIRTVSGSNLHIPKPSSSTSLNLEFFNSQNGHSSGPSNKKSRPNSPSSTPSSTPSSLLMTSCSMSSNNSSSIRKGGQGQFLISPNDTPLQTPSQSPHLQPQAFNHDAEKNGMNLISAAARNIQNEEKDRSIATTGTQLPPIRSVLSFTNLSSFPPPLTGSSSALITPADEDGKKSRIADLLS</sequence>
<reference evidence="17 18" key="1">
    <citation type="journal article" date="2007" name="Nat. Biotechnol.">
        <title>Genome sequence of the lignocellulose-bioconverting and xylose-fermenting yeast Pichia stipitis.</title>
        <authorList>
            <person name="Jeffries T.W."/>
            <person name="Grigoriev I.V."/>
            <person name="Grimwood J."/>
            <person name="Laplaza J.M."/>
            <person name="Aerts A."/>
            <person name="Salamov A."/>
            <person name="Schmutz J."/>
            <person name="Lindquist E."/>
            <person name="Dehal P."/>
            <person name="Shapiro H."/>
            <person name="Jin Y.S."/>
            <person name="Passoth V."/>
            <person name="Richardson P.M."/>
        </authorList>
    </citation>
    <scope>NUCLEOTIDE SEQUENCE [LARGE SCALE GENOMIC DNA]</scope>
    <source>
        <strain evidence="18">ATCC 58785 / CBS 6054 / NBRC 10063 / NRRL Y-11545</strain>
    </source>
</reference>
<dbReference type="InterPro" id="IPR036236">
    <property type="entry name" value="Znf_C2H2_sf"/>
</dbReference>
<evidence type="ECO:0000256" key="4">
    <source>
        <dbReference type="ARBA" id="ARBA00022737"/>
    </source>
</evidence>
<dbReference type="eggNOG" id="KOG1721">
    <property type="taxonomic scope" value="Eukaryota"/>
</dbReference>
<feature type="compositionally biased region" description="Polar residues" evidence="15">
    <location>
        <begin position="477"/>
        <end position="499"/>
    </location>
</feature>
<keyword evidence="4" id="KW-0677">Repeat</keyword>
<name>A3LVN8_PICST</name>
<keyword evidence="9" id="KW-0804">Transcription</keyword>
<comment type="function">
    <text evidence="12">Involved in glucose repression of glucose metabolism genes.</text>
</comment>
<dbReference type="AlphaFoldDB" id="A3LVN8"/>
<dbReference type="SUPFAM" id="SSF57667">
    <property type="entry name" value="beta-beta-alpha zinc fingers"/>
    <property type="match status" value="1"/>
</dbReference>
<evidence type="ECO:0000256" key="11">
    <source>
        <dbReference type="ARBA" id="ARBA00038023"/>
    </source>
</evidence>
<evidence type="ECO:0000256" key="7">
    <source>
        <dbReference type="ARBA" id="ARBA00023015"/>
    </source>
</evidence>
<keyword evidence="7" id="KW-0805">Transcription regulation</keyword>
<dbReference type="PROSITE" id="PS00028">
    <property type="entry name" value="ZINC_FINGER_C2H2_1"/>
    <property type="match status" value="2"/>
</dbReference>
<feature type="region of interest" description="Disordered" evidence="15">
    <location>
        <begin position="402"/>
        <end position="500"/>
    </location>
</feature>
<dbReference type="STRING" id="322104.A3LVN8"/>
<dbReference type="GO" id="GO:0008270">
    <property type="term" value="F:zinc ion binding"/>
    <property type="evidence" value="ECO:0007669"/>
    <property type="project" value="UniProtKB-KW"/>
</dbReference>
<feature type="domain" description="C2H2-type" evidence="16">
    <location>
        <begin position="49"/>
        <end position="78"/>
    </location>
</feature>
<evidence type="ECO:0000256" key="3">
    <source>
        <dbReference type="ARBA" id="ARBA00022723"/>
    </source>
</evidence>
<dbReference type="Proteomes" id="UP000002258">
    <property type="component" value="Chromosome 5"/>
</dbReference>
<feature type="region of interest" description="Disordered" evidence="15">
    <location>
        <begin position="551"/>
        <end position="579"/>
    </location>
</feature>
<dbReference type="GO" id="GO:0000978">
    <property type="term" value="F:RNA polymerase II cis-regulatory region sequence-specific DNA binding"/>
    <property type="evidence" value="ECO:0007669"/>
    <property type="project" value="TreeGrafter"/>
</dbReference>
<dbReference type="GO" id="GO:0005737">
    <property type="term" value="C:cytoplasm"/>
    <property type="evidence" value="ECO:0007669"/>
    <property type="project" value="TreeGrafter"/>
</dbReference>
<feature type="compositionally biased region" description="Polar residues" evidence="15">
    <location>
        <begin position="224"/>
        <end position="235"/>
    </location>
</feature>
<keyword evidence="3" id="KW-0479">Metal-binding</keyword>
<evidence type="ECO:0000256" key="1">
    <source>
        <dbReference type="ARBA" id="ARBA00004123"/>
    </source>
</evidence>
<dbReference type="FunFam" id="3.30.160.60:FF:000089">
    <property type="entry name" value="DNA-binding protein creA"/>
    <property type="match status" value="1"/>
</dbReference>
<dbReference type="HOGENOM" id="CLU_027078_0_0_1"/>
<feature type="compositionally biased region" description="Polar residues" evidence="15">
    <location>
        <begin position="88"/>
        <end position="102"/>
    </location>
</feature>
<feature type="region of interest" description="Disordered" evidence="15">
    <location>
        <begin position="72"/>
        <end position="102"/>
    </location>
</feature>
<keyword evidence="10" id="KW-0539">Nucleus</keyword>
<keyword evidence="2" id="KW-0678">Repressor</keyword>
<dbReference type="GO" id="GO:0000433">
    <property type="term" value="P:carbon catabolite repression of transcription from RNA polymerase II promoter by glucose"/>
    <property type="evidence" value="ECO:0007669"/>
    <property type="project" value="TreeGrafter"/>
</dbReference>
<organism evidence="17 18">
    <name type="scientific">Scheffersomyces stipitis (strain ATCC 58785 / CBS 6054 / NBRC 10063 / NRRL Y-11545)</name>
    <name type="common">Yeast</name>
    <name type="synonym">Pichia stipitis</name>
    <dbReference type="NCBI Taxonomy" id="322104"/>
    <lineage>
        <taxon>Eukaryota</taxon>
        <taxon>Fungi</taxon>
        <taxon>Dikarya</taxon>
        <taxon>Ascomycota</taxon>
        <taxon>Saccharomycotina</taxon>
        <taxon>Pichiomycetes</taxon>
        <taxon>Debaryomycetaceae</taxon>
        <taxon>Scheffersomyces</taxon>
    </lineage>
</organism>
<evidence type="ECO:0000256" key="9">
    <source>
        <dbReference type="ARBA" id="ARBA00023163"/>
    </source>
</evidence>
<evidence type="ECO:0000256" key="6">
    <source>
        <dbReference type="ARBA" id="ARBA00022833"/>
    </source>
</evidence>
<keyword evidence="6" id="KW-0862">Zinc</keyword>
<evidence type="ECO:0000313" key="17">
    <source>
        <dbReference type="EMBL" id="ABN67153.2"/>
    </source>
</evidence>
<feature type="compositionally biased region" description="Low complexity" evidence="15">
    <location>
        <begin position="258"/>
        <end position="285"/>
    </location>
</feature>
<evidence type="ECO:0000256" key="10">
    <source>
        <dbReference type="ARBA" id="ARBA00023242"/>
    </source>
</evidence>
<dbReference type="OrthoDB" id="654211at2759"/>
<evidence type="ECO:0000256" key="5">
    <source>
        <dbReference type="ARBA" id="ARBA00022771"/>
    </source>
</evidence>
<feature type="compositionally biased region" description="Low complexity" evidence="15">
    <location>
        <begin position="186"/>
        <end position="211"/>
    </location>
</feature>
<evidence type="ECO:0000256" key="12">
    <source>
        <dbReference type="ARBA" id="ARBA00056233"/>
    </source>
</evidence>
<dbReference type="PANTHER" id="PTHR47428:SF1">
    <property type="entry name" value="REGULATORY PROTEIN MIG1-RELATED"/>
    <property type="match status" value="1"/>
</dbReference>
<dbReference type="EMBL" id="CP000499">
    <property type="protein sequence ID" value="ABN67153.2"/>
    <property type="molecule type" value="Genomic_DNA"/>
</dbReference>
<feature type="compositionally biased region" description="Low complexity" evidence="15">
    <location>
        <begin position="430"/>
        <end position="468"/>
    </location>
</feature>
<feature type="compositionally biased region" description="Basic and acidic residues" evidence="15">
    <location>
        <begin position="567"/>
        <end position="579"/>
    </location>
</feature>
<dbReference type="SMART" id="SM00355">
    <property type="entry name" value="ZnF_C2H2"/>
    <property type="match status" value="2"/>
</dbReference>
<feature type="domain" description="C2H2-type" evidence="16">
    <location>
        <begin position="21"/>
        <end position="48"/>
    </location>
</feature>
<dbReference type="PROSITE" id="PS50157">
    <property type="entry name" value="ZINC_FINGER_C2H2_2"/>
    <property type="match status" value="2"/>
</dbReference>
<keyword evidence="8" id="KW-0238">DNA-binding</keyword>
<evidence type="ECO:0000313" key="18">
    <source>
        <dbReference type="Proteomes" id="UP000002258"/>
    </source>
</evidence>
<dbReference type="GeneID" id="4839704"/>
<dbReference type="OMA" id="NKDDRPY"/>
<evidence type="ECO:0000256" key="2">
    <source>
        <dbReference type="ARBA" id="ARBA00022491"/>
    </source>
</evidence>
<evidence type="ECO:0000256" key="13">
    <source>
        <dbReference type="ARBA" id="ARBA00068528"/>
    </source>
</evidence>
<dbReference type="InParanoid" id="A3LVN8"/>
<feature type="compositionally biased region" description="Polar residues" evidence="15">
    <location>
        <begin position="286"/>
        <end position="317"/>
    </location>
</feature>
<dbReference type="InterPro" id="IPR051007">
    <property type="entry name" value="creA/MIG_C2H2-ZnF"/>
</dbReference>
<feature type="region of interest" description="Disordered" evidence="15">
    <location>
        <begin position="186"/>
        <end position="241"/>
    </location>
</feature>
<dbReference type="KEGG" id="pic:PICST_67859"/>
<feature type="region of interest" description="Disordered" evidence="15">
    <location>
        <begin position="253"/>
        <end position="330"/>
    </location>
</feature>
<keyword evidence="5 14" id="KW-0863">Zinc-finger</keyword>
<feature type="compositionally biased region" description="Polar residues" evidence="15">
    <location>
        <begin position="402"/>
        <end position="429"/>
    </location>
</feature>
<evidence type="ECO:0000256" key="14">
    <source>
        <dbReference type="PROSITE-ProRule" id="PRU00042"/>
    </source>
</evidence>
<comment type="subcellular location">
    <subcellularLocation>
        <location evidence="1">Nucleus</location>
    </subcellularLocation>
</comment>
<evidence type="ECO:0000259" key="16">
    <source>
        <dbReference type="PROSITE" id="PS50157"/>
    </source>
</evidence>
<dbReference type="GO" id="GO:0005634">
    <property type="term" value="C:nucleus"/>
    <property type="evidence" value="ECO:0007669"/>
    <property type="project" value="UniProtKB-SubCell"/>
</dbReference>
<dbReference type="RefSeq" id="XP_001385182.2">
    <property type="nucleotide sequence ID" value="XM_001385145.1"/>
</dbReference>
<dbReference type="InterPro" id="IPR013087">
    <property type="entry name" value="Znf_C2H2_type"/>
</dbReference>
<accession>A3LVN8</accession>
<feature type="compositionally biased region" description="Polar residues" evidence="15">
    <location>
        <begin position="551"/>
        <end position="561"/>
    </location>
</feature>
<dbReference type="Pfam" id="PF00096">
    <property type="entry name" value="zf-C2H2"/>
    <property type="match status" value="2"/>
</dbReference>